<dbReference type="EMBL" id="JAMPLM010000018">
    <property type="protein sequence ID" value="MEP1060507.1"/>
    <property type="molecule type" value="Genomic_DNA"/>
</dbReference>
<dbReference type="Gene3D" id="1.10.443.10">
    <property type="entry name" value="Intergrase catalytic core"/>
    <property type="match status" value="1"/>
</dbReference>
<keyword evidence="4" id="KW-1185">Reference proteome</keyword>
<gene>
    <name evidence="3" type="ORF">NDI38_18910</name>
</gene>
<accession>A0ABV0KMP9</accession>
<organism evidence="3 4">
    <name type="scientific">Stenomitos frigidus AS-A4</name>
    <dbReference type="NCBI Taxonomy" id="2933935"/>
    <lineage>
        <taxon>Bacteria</taxon>
        <taxon>Bacillati</taxon>
        <taxon>Cyanobacteriota</taxon>
        <taxon>Cyanophyceae</taxon>
        <taxon>Leptolyngbyales</taxon>
        <taxon>Leptolyngbyaceae</taxon>
        <taxon>Stenomitos</taxon>
    </lineage>
</organism>
<keyword evidence="2" id="KW-0175">Coiled coil</keyword>
<evidence type="ECO:0008006" key="5">
    <source>
        <dbReference type="Google" id="ProtNLM"/>
    </source>
</evidence>
<dbReference type="SUPFAM" id="SSF56349">
    <property type="entry name" value="DNA breaking-rejoining enzymes"/>
    <property type="match status" value="1"/>
</dbReference>
<name>A0ABV0KMP9_9CYAN</name>
<evidence type="ECO:0000313" key="3">
    <source>
        <dbReference type="EMBL" id="MEP1060507.1"/>
    </source>
</evidence>
<dbReference type="Proteomes" id="UP001476950">
    <property type="component" value="Unassembled WGS sequence"/>
</dbReference>
<keyword evidence="1" id="KW-0233">DNA recombination</keyword>
<protein>
    <recommendedName>
        <fullName evidence="5">Integrase</fullName>
    </recommendedName>
</protein>
<evidence type="ECO:0000256" key="2">
    <source>
        <dbReference type="SAM" id="Coils"/>
    </source>
</evidence>
<evidence type="ECO:0000256" key="1">
    <source>
        <dbReference type="ARBA" id="ARBA00023172"/>
    </source>
</evidence>
<dbReference type="InterPro" id="IPR011010">
    <property type="entry name" value="DNA_brk_join_enz"/>
</dbReference>
<feature type="coiled-coil region" evidence="2">
    <location>
        <begin position="126"/>
        <end position="160"/>
    </location>
</feature>
<reference evidence="3 4" key="1">
    <citation type="submission" date="2022-04" db="EMBL/GenBank/DDBJ databases">
        <title>Positive selection, recombination, and allopatry shape intraspecific diversity of widespread and dominant cyanobacteria.</title>
        <authorList>
            <person name="Wei J."/>
            <person name="Shu W."/>
            <person name="Hu C."/>
        </authorList>
    </citation>
    <scope>NUCLEOTIDE SEQUENCE [LARGE SCALE GENOMIC DNA]</scope>
    <source>
        <strain evidence="3 4">AS-A4</strain>
    </source>
</reference>
<evidence type="ECO:0000313" key="4">
    <source>
        <dbReference type="Proteomes" id="UP001476950"/>
    </source>
</evidence>
<dbReference type="InterPro" id="IPR013762">
    <property type="entry name" value="Integrase-like_cat_sf"/>
</dbReference>
<proteinExistence type="predicted"/>
<sequence>MASIFKSWQVYIIVKYLTFCPVRQEEIRSLELGKNIFRKVDAQGNPHYEVEIPPEENKNDLDRNYRLPDLLTKDLDTWIYVWRPMADQVVKSLDSWLEFWGFRPGALEKLQQKLAEAGAGKLHEYAKEQEKCIKNYARRVNGLQRRIAVLETVRANLDQNKSIFVMTGKSQHADAFGKLHDEGTIHSLVTRAVARARTQLLGSPRHTNPHAFRHIADKHVRMLGKDPKAFDTLIGHSEEMGDEYAEQLMSERDLTDAIVNNWWEEDSQS</sequence>
<comment type="caution">
    <text evidence="3">The sequence shown here is derived from an EMBL/GenBank/DDBJ whole genome shotgun (WGS) entry which is preliminary data.</text>
</comment>